<dbReference type="Pfam" id="PF01909">
    <property type="entry name" value="NTP_transf_2"/>
    <property type="match status" value="1"/>
</dbReference>
<dbReference type="InterPro" id="IPR043519">
    <property type="entry name" value="NT_sf"/>
</dbReference>
<feature type="compositionally biased region" description="Basic and acidic residues" evidence="1">
    <location>
        <begin position="641"/>
        <end position="652"/>
    </location>
</feature>
<feature type="region of interest" description="Disordered" evidence="1">
    <location>
        <begin position="2462"/>
        <end position="2488"/>
    </location>
</feature>
<evidence type="ECO:0000313" key="3">
    <source>
        <dbReference type="EMBL" id="KAG5487484.1"/>
    </source>
</evidence>
<dbReference type="SUPFAM" id="SSF81301">
    <property type="entry name" value="Nucleotidyltransferase"/>
    <property type="match status" value="1"/>
</dbReference>
<dbReference type="RefSeq" id="XP_067181416.1">
    <property type="nucleotide sequence ID" value="XM_067324809.1"/>
</dbReference>
<protein>
    <recommendedName>
        <fullName evidence="2">Polymerase nucleotidyl transferase domain-containing protein</fullName>
    </recommendedName>
</protein>
<dbReference type="EMBL" id="JAFEUZ010000004">
    <property type="protein sequence ID" value="KAG5487484.1"/>
    <property type="molecule type" value="Genomic_DNA"/>
</dbReference>
<feature type="domain" description="Polymerase nucleotidyl transferase" evidence="2">
    <location>
        <begin position="513"/>
        <end position="599"/>
    </location>
</feature>
<dbReference type="PANTHER" id="PTHR23092">
    <property type="entry name" value="POLY(A) RNA POLYMERASE"/>
    <property type="match status" value="1"/>
</dbReference>
<dbReference type="KEGG" id="lmat:92517321"/>
<feature type="compositionally biased region" description="Gly residues" evidence="1">
    <location>
        <begin position="450"/>
        <end position="460"/>
    </location>
</feature>
<dbReference type="OrthoDB" id="273917at2759"/>
<feature type="compositionally biased region" description="Low complexity" evidence="1">
    <location>
        <begin position="166"/>
        <end position="181"/>
    </location>
</feature>
<dbReference type="InterPro" id="IPR002934">
    <property type="entry name" value="Polymerase_NTP_transf_dom"/>
</dbReference>
<reference evidence="4" key="1">
    <citation type="journal article" date="2021" name="Microbiol. Resour. Announc.">
        <title>LGAAP: Leishmaniinae Genome Assembly and Annotation Pipeline.</title>
        <authorList>
            <person name="Almutairi H."/>
            <person name="Urbaniak M.D."/>
            <person name="Bates M.D."/>
            <person name="Jariyapan N."/>
            <person name="Kwakye-Nuako G."/>
            <person name="Thomaz-Soccol V."/>
            <person name="Al-Salem W.S."/>
            <person name="Dillon R.J."/>
            <person name="Bates P.A."/>
            <person name="Gatherer D."/>
        </authorList>
    </citation>
    <scope>NUCLEOTIDE SEQUENCE [LARGE SCALE GENOMIC DNA]</scope>
</reference>
<feature type="compositionally biased region" description="Polar residues" evidence="1">
    <location>
        <begin position="398"/>
        <end position="411"/>
    </location>
</feature>
<feature type="region of interest" description="Disordered" evidence="1">
    <location>
        <begin position="1190"/>
        <end position="1246"/>
    </location>
</feature>
<feature type="compositionally biased region" description="Polar residues" evidence="1">
    <location>
        <begin position="299"/>
        <end position="312"/>
    </location>
</feature>
<feature type="region of interest" description="Disordered" evidence="1">
    <location>
        <begin position="1769"/>
        <end position="1788"/>
    </location>
</feature>
<feature type="compositionally biased region" description="Low complexity" evidence="1">
    <location>
        <begin position="1949"/>
        <end position="1971"/>
    </location>
</feature>
<feature type="compositionally biased region" description="Polar residues" evidence="1">
    <location>
        <begin position="1972"/>
        <end position="1982"/>
    </location>
</feature>
<feature type="compositionally biased region" description="Basic and acidic residues" evidence="1">
    <location>
        <begin position="1207"/>
        <end position="1224"/>
    </location>
</feature>
<evidence type="ECO:0000259" key="2">
    <source>
        <dbReference type="Pfam" id="PF01909"/>
    </source>
</evidence>
<organism evidence="3 4">
    <name type="scientific">Leishmania martiniquensis</name>
    <dbReference type="NCBI Taxonomy" id="1580590"/>
    <lineage>
        <taxon>Eukaryota</taxon>
        <taxon>Discoba</taxon>
        <taxon>Euglenozoa</taxon>
        <taxon>Kinetoplastea</taxon>
        <taxon>Metakinetoplastina</taxon>
        <taxon>Trypanosomatida</taxon>
        <taxon>Trypanosomatidae</taxon>
        <taxon>Leishmaniinae</taxon>
        <taxon>Leishmania</taxon>
    </lineage>
</organism>
<feature type="region of interest" description="Disordered" evidence="1">
    <location>
        <begin position="2372"/>
        <end position="2403"/>
    </location>
</feature>
<dbReference type="Proteomes" id="UP000673552">
    <property type="component" value="Unassembled WGS sequence"/>
</dbReference>
<feature type="compositionally biased region" description="Polar residues" evidence="1">
    <location>
        <begin position="1406"/>
        <end position="1420"/>
    </location>
</feature>
<feature type="region of interest" description="Disordered" evidence="1">
    <location>
        <begin position="930"/>
        <end position="949"/>
    </location>
</feature>
<feature type="compositionally biased region" description="Gly residues" evidence="1">
    <location>
        <begin position="322"/>
        <end position="332"/>
    </location>
</feature>
<dbReference type="InterPro" id="IPR045862">
    <property type="entry name" value="Trf4-like"/>
</dbReference>
<feature type="region of interest" description="Disordered" evidence="1">
    <location>
        <begin position="1387"/>
        <end position="1449"/>
    </location>
</feature>
<feature type="region of interest" description="Disordered" evidence="1">
    <location>
        <begin position="1"/>
        <end position="40"/>
    </location>
</feature>
<feature type="region of interest" description="Disordered" evidence="1">
    <location>
        <begin position="1521"/>
        <end position="1609"/>
    </location>
</feature>
<feature type="region of interest" description="Disordered" evidence="1">
    <location>
        <begin position="692"/>
        <end position="728"/>
    </location>
</feature>
<dbReference type="GO" id="GO:0031499">
    <property type="term" value="C:TRAMP complex"/>
    <property type="evidence" value="ECO:0007669"/>
    <property type="project" value="TreeGrafter"/>
</dbReference>
<accession>A0A836H7Y5</accession>
<proteinExistence type="predicted"/>
<dbReference type="GO" id="GO:0005730">
    <property type="term" value="C:nucleolus"/>
    <property type="evidence" value="ECO:0007669"/>
    <property type="project" value="TreeGrafter"/>
</dbReference>
<dbReference type="SUPFAM" id="SSF81631">
    <property type="entry name" value="PAP/OAS1 substrate-binding domain"/>
    <property type="match status" value="1"/>
</dbReference>
<dbReference type="GO" id="GO:0043634">
    <property type="term" value="P:polyadenylation-dependent ncRNA catabolic process"/>
    <property type="evidence" value="ECO:0007669"/>
    <property type="project" value="TreeGrafter"/>
</dbReference>
<comment type="caution">
    <text evidence="3">The sequence shown here is derived from an EMBL/GenBank/DDBJ whole genome shotgun (WGS) entry which is preliminary data.</text>
</comment>
<dbReference type="GO" id="GO:1990817">
    <property type="term" value="F:poly(A) RNA polymerase activity"/>
    <property type="evidence" value="ECO:0007669"/>
    <property type="project" value="InterPro"/>
</dbReference>
<reference evidence="4" key="2">
    <citation type="journal article" date="2021" name="Sci. Data">
        <title>Chromosome-scale genome sequencing, assembly and annotation of six genomes from subfamily Leishmaniinae.</title>
        <authorList>
            <person name="Almutairi H."/>
            <person name="Urbaniak M.D."/>
            <person name="Bates M.D."/>
            <person name="Jariyapan N."/>
            <person name="Kwakye-Nuako G."/>
            <person name="Thomaz Soccol V."/>
            <person name="Al-Salem W.S."/>
            <person name="Dillon R.J."/>
            <person name="Bates P.A."/>
            <person name="Gatherer D."/>
        </authorList>
    </citation>
    <scope>NUCLEOTIDE SEQUENCE [LARGE SCALE GENOMIC DNA]</scope>
</reference>
<feature type="compositionally biased region" description="Pro residues" evidence="1">
    <location>
        <begin position="469"/>
        <end position="479"/>
    </location>
</feature>
<dbReference type="Gene3D" id="3.30.460.10">
    <property type="entry name" value="Beta Polymerase, domain 2"/>
    <property type="match status" value="1"/>
</dbReference>
<evidence type="ECO:0000256" key="1">
    <source>
        <dbReference type="SAM" id="MobiDB-lite"/>
    </source>
</evidence>
<keyword evidence="4" id="KW-1185">Reference proteome</keyword>
<dbReference type="Gene3D" id="1.10.1410.10">
    <property type="match status" value="1"/>
</dbReference>
<feature type="region of interest" description="Disordered" evidence="1">
    <location>
        <begin position="955"/>
        <end position="980"/>
    </location>
</feature>
<dbReference type="GO" id="GO:0003729">
    <property type="term" value="F:mRNA binding"/>
    <property type="evidence" value="ECO:0007669"/>
    <property type="project" value="TreeGrafter"/>
</dbReference>
<sequence>MPGVSDATGQQPSTERGMARVGAPQTRGGSGEGGGSVTYMNGFEYRPLQRLRHPQEHYAVSPLSQQQLQMTLHGCHSSSHMAIPQQQQQFHAWAPPSGADFTSTAGPISPSSTNAKAPLTSGAASASVTSAAATMCDPAIAAMSASVGGAAPSLQRAPGLHRGRGAAAAVASQSVAEQLAPHPSPPPPTALTETVRTPPSTPLRLHSDHLPNMRVGVSTTVSGSPSAPAADAMAPAAASKVVTSSTRNFTAPRADALISSLKMNSNVTATGVEGTGCPTLSTASGMSRNHHRGSASLPMRSSSVSGHFSQRPRQQHHRTTSLGGGGLEGGAGNMHMTYQEDMEAPSSMPPGAALEHTSAATSPHMPSASVGGPLAAASWGSGPTHGRSATAKHKGANNVRTLSRGGSSLYSTRHGHPQPQAMSMMTRPPGNYMQHTYGGVLNASQQGISLMGGSGGGGGQQPMSHHPPRPQPQPPTASPPLLPYYDFITVLPTFVEACLTLQPEDEANREQLCWTIEAVLRKHLNQRAEVRVHGSITTGLALPSSDVDLLVVGYQPIAPLEALQRLSKALLELDEDSKNDALRLQELIEAELQHRRRQLIEEEREWAKHLALVATASARDAAAPEDLHCTKKSHSVSRSGSSDHCEAARSERSGGGPDGYRATAEINDAQCGQESSLSPKCATRRQSTAKNLLEAKSTTGEAPVLDELDEVPRGAPNRGASRSAPCGLSLPTHGMAGACLERSGSSPSSSMSTESSPACFSAGAFSLDTRKVFLTVSAAVEDDTEFLQLASGAGAVPARSKSGVSYADSTSVCRLHDPDASAAEDTEVYGTIGDVEQAEEVFRGQIEKDYNFSTSVDLSSLFAPSMGGVMPPVAPPPPPAAAAAAGGAGVGRASGAANGLALQASMTRLHDAASMVSSCESAAASGCAEREGDAQPLPSAMTAGRQHSKDGIAAQGQVLPRSKAADAEVSSPEAEYQRAQRRLVDGSTAAQGGAAAGTNGDAAASMAEALQANREAVAADKAAASPPLSEAAPTAAVSDEKVATVRTATPTPVTQGHSARDLAGGGGAGHLTYVPVHEGPLFLVQAIIATRVPVIKLTDKATGTKVDITFAGGEHWRSMQLTRSLLDVFPHARPLILFLKYCVRSLGVGESEPGGVTSFAIYLMVLHFYNECRKRIILLLRERNAASSLSEGKIQQTAGAEAAEPQQRQDHPADETARRGDAGDRSAASPATSHPTATRQGASPTAGSAPLNLGLLELMLGEYLVRVEQRHAQMVEEARARRSRSLGASRIGGVAESSRDGKDSQKAASVALHESLSEAAATGACATIKAAYARDDKERLRAIRQTILGFVGDPAAAVKADGEDSAALTQEQQLALSNAAVGACGGDATAGASCRSSSSSRKSTSPLQEQRPTSVTGTVHSGSGAISAPGAGEAPSPAVDAASSRLAPPPHHYLLKTVEPQPHERVASELSHADIPSAEEAAGGHGEKTVEKDLRTVRLTEAGLAPAVVNHEARAGVATAAAVEGTEKSLETRSVIASSADCTDPEKVGRNSAQSASPTAETETADTLAASADGTGDLANGQGATGTHASQVADAAPADVWTSSATSAEQRHMDEDDAFDAFAADFLRRQATVSDLFLDFCHYYGCAFNYEASGIRFAADGSSDVVAKPPLCSRRGQHFHMTSPFDAEYDLTARMTHMRDFQWLCWWFAEWGAARQSPQYYGSCSLQYVLQCLSPMSADADCQAVHQALMRQAIAAARSAESTALVRKCPEGGPAGEGGRPRDGRSAPVCASQENMGTHAHMALQQPAQPAPRRPRMMMTPMGGNATMHGAQPQQSQGMGSNIATMSINPHAHPQRRVHASMSSMHVNSGTRVEQQRRGDAMAVQQYAAAPFPHLQSMMMLPCSPAHTYQQLPQHQANLSGASTMDAVMYAGAGGFGGHDHRSAPPPKGSSGSIVSSSNTAASAAKKGSASQRYQGSDGVSTTVHEAPAIHAASSRSRSLPASESGATAAVTASTWTPARQCPSLKLPCVDAREEVFDTSASRAAATPTTAGAIVVHGYHDEGDDADSGDTVAAAAAAASSASESCAFAHPYGESQEGTWTSRTATTPATVYGGNSPLDGVDMVLASVEGGDEEDEAGGIGGDRDHSGERAAHHIGHLDQYGGLEGANAVMPQLYQQQLAPHHAQAATEAVTRFIHRGTSLEGNAGVVEQDADGPCDCYARNMMYAGNYSYPAPQQLSAPYGRAYPANPSAGSYASPQQQYQQQQEHAAAAAAFYYHAFALRQQRRQHPVAGPGVGATAGYYGQQQQQQPIISGNSGLLAVHNGASSSFSYPSPAVYYDVQQPLWQPQQQQPQYHMAQQSSGLDVALTAAATDQDGGSSHRSDGTSSTTATSGSAPQQQSQQQRAFTYTPYAGYPHVIFDVSGAHSADVAWASGGGGEMPQQQHSAAMRMSSMMGYQNTAAAATAAGPPLNSTSGDAGLCSSEPQRHQ</sequence>
<feature type="compositionally biased region" description="Low complexity" evidence="1">
    <location>
        <begin position="1393"/>
        <end position="1405"/>
    </location>
</feature>
<evidence type="ECO:0000313" key="4">
    <source>
        <dbReference type="Proteomes" id="UP000673552"/>
    </source>
</evidence>
<feature type="compositionally biased region" description="Low complexity" evidence="1">
    <location>
        <begin position="1421"/>
        <end position="1438"/>
    </location>
</feature>
<dbReference type="PANTHER" id="PTHR23092:SF47">
    <property type="entry name" value="POLYMERASE SIGMA, PUTATIVE-RELATED"/>
    <property type="match status" value="1"/>
</dbReference>
<dbReference type="GO" id="GO:0031123">
    <property type="term" value="P:RNA 3'-end processing"/>
    <property type="evidence" value="ECO:0007669"/>
    <property type="project" value="TreeGrafter"/>
</dbReference>
<feature type="compositionally biased region" description="Low complexity" evidence="1">
    <location>
        <begin position="2384"/>
        <end position="2403"/>
    </location>
</feature>
<feature type="region of interest" description="Disordered" evidence="1">
    <location>
        <begin position="278"/>
        <end position="479"/>
    </location>
</feature>
<gene>
    <name evidence="3" type="ORF">LSCM1_07439</name>
</gene>
<feature type="compositionally biased region" description="Low complexity" evidence="1">
    <location>
        <begin position="1021"/>
        <end position="1036"/>
    </location>
</feature>
<dbReference type="GeneID" id="92517321"/>
<feature type="region of interest" description="Disordered" evidence="1">
    <location>
        <begin position="622"/>
        <end position="663"/>
    </location>
</feature>
<feature type="region of interest" description="Disordered" evidence="1">
    <location>
        <begin position="1936"/>
        <end position="1982"/>
    </location>
</feature>
<feature type="compositionally biased region" description="Low complexity" evidence="1">
    <location>
        <begin position="1559"/>
        <end position="1573"/>
    </location>
</feature>
<feature type="compositionally biased region" description="Low complexity" evidence="1">
    <location>
        <begin position="1225"/>
        <end position="1238"/>
    </location>
</feature>
<feature type="region of interest" description="Disordered" evidence="1">
    <location>
        <begin position="1021"/>
        <end position="1042"/>
    </location>
</feature>
<name>A0A836H7Y5_9TRYP</name>
<feature type="compositionally biased region" description="Polar residues" evidence="1">
    <location>
        <begin position="278"/>
        <end position="287"/>
    </location>
</feature>
<feature type="region of interest" description="Disordered" evidence="1">
    <location>
        <begin position="166"/>
        <end position="208"/>
    </location>
</feature>